<accession>A0A9X1JY79</accession>
<comment type="caution">
    <text evidence="1">The sequence shown here is derived from an EMBL/GenBank/DDBJ whole genome shotgun (WGS) entry which is preliminary data.</text>
</comment>
<dbReference type="Proteomes" id="UP001138686">
    <property type="component" value="Unassembled WGS sequence"/>
</dbReference>
<gene>
    <name evidence="1" type="ORF">KXJ69_04120</name>
</gene>
<evidence type="ECO:0000313" key="1">
    <source>
        <dbReference type="EMBL" id="MBW2937277.1"/>
    </source>
</evidence>
<dbReference type="Pfam" id="PF11322">
    <property type="entry name" value="DUF3124"/>
    <property type="match status" value="1"/>
</dbReference>
<dbReference type="EMBL" id="JAHWDP010000001">
    <property type="protein sequence ID" value="MBW2937277.1"/>
    <property type="molecule type" value="Genomic_DNA"/>
</dbReference>
<sequence>MKTVFYFIIISFLLISMGCENQKEISSINPVNWDKRAIKYNPNDSLLSGSSYLSVYSEIYSETEHATINLTATVSLRNINKRDTIYLEKASYYNTHGKLIRNYFSKPIFIAPLETVEIVIDERDKEGGSGANFIFDWKIKPNTHEPFFECAMISTYGQQGLSFTTQGIRIN</sequence>
<dbReference type="AlphaFoldDB" id="A0A9X1JY79"/>
<dbReference type="RefSeq" id="WP_219051558.1">
    <property type="nucleotide sequence ID" value="NZ_JAHWDP010000001.1"/>
</dbReference>
<protein>
    <submittedName>
        <fullName evidence="1">DUF3124 domain-containing protein</fullName>
    </submittedName>
</protein>
<keyword evidence="2" id="KW-1185">Reference proteome</keyword>
<evidence type="ECO:0000313" key="2">
    <source>
        <dbReference type="Proteomes" id="UP001138686"/>
    </source>
</evidence>
<reference evidence="1" key="1">
    <citation type="submission" date="2021-07" db="EMBL/GenBank/DDBJ databases">
        <title>Aureisphaera sp. CAU 1614 isolated from sea sediment.</title>
        <authorList>
            <person name="Kim W."/>
        </authorList>
    </citation>
    <scope>NUCLEOTIDE SEQUENCE</scope>
    <source>
        <strain evidence="1">CAU 1614</strain>
    </source>
</reference>
<name>A0A9X1JY79_9FLAO</name>
<organism evidence="1 2">
    <name type="scientific">Halomarinibacterium sedimenti</name>
    <dbReference type="NCBI Taxonomy" id="2857106"/>
    <lineage>
        <taxon>Bacteria</taxon>
        <taxon>Pseudomonadati</taxon>
        <taxon>Bacteroidota</taxon>
        <taxon>Flavobacteriia</taxon>
        <taxon>Flavobacteriales</taxon>
        <taxon>Flavobacteriaceae</taxon>
        <taxon>Halomarinibacterium</taxon>
    </lineage>
</organism>
<dbReference type="PROSITE" id="PS51257">
    <property type="entry name" value="PROKAR_LIPOPROTEIN"/>
    <property type="match status" value="1"/>
</dbReference>
<proteinExistence type="predicted"/>
<dbReference type="InterPro" id="IPR021471">
    <property type="entry name" value="DUF3124"/>
</dbReference>